<sequence>MHQHHTWIAFGSNQDQPIQQLLVARNRLAQHSGVTEIKASSLYKTPPWGYEQQPDFYNAVIHYKTNLSPLKLLELLQTIEQEQHRMRTIKNGPRTLDLDILLFDNETLETDLLTLPHPRMHERAFVIQPLTEISPNICIGKYGKAEALLKQLDTSHQTKLKIEYWK</sequence>
<name>A0A380MW97_9GAMM</name>
<evidence type="ECO:0000256" key="10">
    <source>
        <dbReference type="ARBA" id="ARBA00029409"/>
    </source>
</evidence>
<protein>
    <recommendedName>
        <fullName evidence="4">2-amino-4-hydroxy-6-hydroxymethyldihydropteridine pyrophosphokinase</fullName>
        <ecNumber evidence="3">2.7.6.3</ecNumber>
    </recommendedName>
    <alternativeName>
        <fullName evidence="11">6-hydroxymethyl-7,8-dihydropterin pyrophosphokinase</fullName>
    </alternativeName>
    <alternativeName>
        <fullName evidence="12">7,8-dihydro-6-hydroxymethylpterin-pyrophosphokinase</fullName>
    </alternativeName>
</protein>
<evidence type="ECO:0000256" key="3">
    <source>
        <dbReference type="ARBA" id="ARBA00013253"/>
    </source>
</evidence>
<dbReference type="GO" id="GO:0016301">
    <property type="term" value="F:kinase activity"/>
    <property type="evidence" value="ECO:0007669"/>
    <property type="project" value="UniProtKB-KW"/>
</dbReference>
<dbReference type="GO" id="GO:0005524">
    <property type="term" value="F:ATP binding"/>
    <property type="evidence" value="ECO:0007669"/>
    <property type="project" value="UniProtKB-KW"/>
</dbReference>
<dbReference type="InterPro" id="IPR000550">
    <property type="entry name" value="Hppk"/>
</dbReference>
<evidence type="ECO:0000313" key="15">
    <source>
        <dbReference type="Proteomes" id="UP000254601"/>
    </source>
</evidence>
<feature type="domain" description="7,8-dihydro-6-hydroxymethylpterin-pyrophosphokinase" evidence="13">
    <location>
        <begin position="90"/>
        <end position="101"/>
    </location>
</feature>
<evidence type="ECO:0000256" key="12">
    <source>
        <dbReference type="ARBA" id="ARBA00033413"/>
    </source>
</evidence>
<gene>
    <name evidence="14" type="primary">folK</name>
    <name evidence="14" type="ORF">NCTC13337_02044</name>
</gene>
<keyword evidence="8" id="KW-0067">ATP-binding</keyword>
<comment type="function">
    <text evidence="10">Catalyzes the transfer of pyrophosphate from adenosine triphosphate (ATP) to 6-hydroxymethyl-7,8-dihydropterin, an enzymatic step in folate biosynthesis pathway.</text>
</comment>
<evidence type="ECO:0000256" key="6">
    <source>
        <dbReference type="ARBA" id="ARBA00022741"/>
    </source>
</evidence>
<dbReference type="RefSeq" id="WP_072575741.1">
    <property type="nucleotide sequence ID" value="NZ_LWHB01000023.1"/>
</dbReference>
<dbReference type="SUPFAM" id="SSF55083">
    <property type="entry name" value="6-hydroxymethyl-7,8-dihydropterin pyrophosphokinase, HPPK"/>
    <property type="match status" value="1"/>
</dbReference>
<comment type="pathway">
    <text evidence="1">Cofactor biosynthesis; tetrahydrofolate biosynthesis; 2-amino-4-hydroxy-6-hydroxymethyl-7,8-dihydropteridine diphosphate from 7,8-dihydroneopterin triphosphate: step 4/4.</text>
</comment>
<evidence type="ECO:0000256" key="5">
    <source>
        <dbReference type="ARBA" id="ARBA00022679"/>
    </source>
</evidence>
<evidence type="ECO:0000256" key="8">
    <source>
        <dbReference type="ARBA" id="ARBA00022840"/>
    </source>
</evidence>
<evidence type="ECO:0000256" key="4">
    <source>
        <dbReference type="ARBA" id="ARBA00016218"/>
    </source>
</evidence>
<keyword evidence="5 14" id="KW-0808">Transferase</keyword>
<dbReference type="Pfam" id="PF01288">
    <property type="entry name" value="HPPK"/>
    <property type="match status" value="1"/>
</dbReference>
<dbReference type="GO" id="GO:0003848">
    <property type="term" value="F:2-amino-4-hydroxy-6-hydroxymethyldihydropteridine diphosphokinase activity"/>
    <property type="evidence" value="ECO:0007669"/>
    <property type="project" value="UniProtKB-EC"/>
</dbReference>
<dbReference type="GO" id="GO:0046654">
    <property type="term" value="P:tetrahydrofolate biosynthetic process"/>
    <property type="evidence" value="ECO:0007669"/>
    <property type="project" value="UniProtKB-UniPathway"/>
</dbReference>
<keyword evidence="15" id="KW-1185">Reference proteome</keyword>
<keyword evidence="6" id="KW-0547">Nucleotide-binding</keyword>
<dbReference type="GO" id="GO:0046656">
    <property type="term" value="P:folic acid biosynthetic process"/>
    <property type="evidence" value="ECO:0007669"/>
    <property type="project" value="UniProtKB-KW"/>
</dbReference>
<keyword evidence="7 14" id="KW-0418">Kinase</keyword>
<keyword evidence="9" id="KW-0289">Folate biosynthesis</keyword>
<comment type="similarity">
    <text evidence="2">Belongs to the HPPK family.</text>
</comment>
<dbReference type="PROSITE" id="PS00794">
    <property type="entry name" value="HPPK"/>
    <property type="match status" value="1"/>
</dbReference>
<dbReference type="Gene3D" id="3.30.70.560">
    <property type="entry name" value="7,8-Dihydro-6-hydroxymethylpterin-pyrophosphokinase HPPK"/>
    <property type="match status" value="1"/>
</dbReference>
<evidence type="ECO:0000256" key="11">
    <source>
        <dbReference type="ARBA" id="ARBA00029766"/>
    </source>
</evidence>
<organism evidence="14 15">
    <name type="scientific">Suttonella ornithocola</name>
    <dbReference type="NCBI Taxonomy" id="279832"/>
    <lineage>
        <taxon>Bacteria</taxon>
        <taxon>Pseudomonadati</taxon>
        <taxon>Pseudomonadota</taxon>
        <taxon>Gammaproteobacteria</taxon>
        <taxon>Cardiobacteriales</taxon>
        <taxon>Cardiobacteriaceae</taxon>
        <taxon>Suttonella</taxon>
    </lineage>
</organism>
<dbReference type="NCBIfam" id="TIGR01498">
    <property type="entry name" value="folK"/>
    <property type="match status" value="1"/>
</dbReference>
<dbReference type="EC" id="2.7.6.3" evidence="3"/>
<dbReference type="PANTHER" id="PTHR43071">
    <property type="entry name" value="2-AMINO-4-HYDROXY-6-HYDROXYMETHYLDIHYDROPTERIDINE PYROPHOSPHOKINASE"/>
    <property type="match status" value="1"/>
</dbReference>
<reference evidence="14 15" key="1">
    <citation type="submission" date="2018-06" db="EMBL/GenBank/DDBJ databases">
        <authorList>
            <consortium name="Pathogen Informatics"/>
            <person name="Doyle S."/>
        </authorList>
    </citation>
    <scope>NUCLEOTIDE SEQUENCE [LARGE SCALE GENOMIC DNA]</scope>
    <source>
        <strain evidence="14 15">NCTC13337</strain>
    </source>
</reference>
<evidence type="ECO:0000256" key="2">
    <source>
        <dbReference type="ARBA" id="ARBA00005810"/>
    </source>
</evidence>
<evidence type="ECO:0000259" key="13">
    <source>
        <dbReference type="PROSITE" id="PS00794"/>
    </source>
</evidence>
<accession>A0A380MW97</accession>
<dbReference type="UniPathway" id="UPA00077">
    <property type="reaction ID" value="UER00155"/>
</dbReference>
<dbReference type="PANTHER" id="PTHR43071:SF1">
    <property type="entry name" value="2-AMINO-4-HYDROXY-6-HYDROXYMETHYLDIHYDROPTERIDINE PYROPHOSPHOKINASE"/>
    <property type="match status" value="1"/>
</dbReference>
<dbReference type="Proteomes" id="UP000254601">
    <property type="component" value="Unassembled WGS sequence"/>
</dbReference>
<dbReference type="CDD" id="cd00483">
    <property type="entry name" value="HPPK"/>
    <property type="match status" value="1"/>
</dbReference>
<dbReference type="AlphaFoldDB" id="A0A380MW97"/>
<proteinExistence type="inferred from homology"/>
<dbReference type="InterPro" id="IPR035907">
    <property type="entry name" value="Hppk_sf"/>
</dbReference>
<dbReference type="EMBL" id="UHIC01000001">
    <property type="protein sequence ID" value="SUO96839.1"/>
    <property type="molecule type" value="Genomic_DNA"/>
</dbReference>
<evidence type="ECO:0000313" key="14">
    <source>
        <dbReference type="EMBL" id="SUO96839.1"/>
    </source>
</evidence>
<evidence type="ECO:0000256" key="9">
    <source>
        <dbReference type="ARBA" id="ARBA00022909"/>
    </source>
</evidence>
<evidence type="ECO:0000256" key="1">
    <source>
        <dbReference type="ARBA" id="ARBA00005051"/>
    </source>
</evidence>
<evidence type="ECO:0000256" key="7">
    <source>
        <dbReference type="ARBA" id="ARBA00022777"/>
    </source>
</evidence>
<dbReference type="OrthoDB" id="9808041at2"/>